<dbReference type="InterPro" id="IPR052934">
    <property type="entry name" value="Methyl-DNA_Rec/Restrict_Enz"/>
</dbReference>
<reference evidence="2 3" key="1">
    <citation type="submission" date="2018-12" db="EMBL/GenBank/DDBJ databases">
        <title>Lysinibacillus antri sp. nov., isolated from a cave soil.</title>
        <authorList>
            <person name="Narsing Rao M.P."/>
            <person name="Zhang H."/>
            <person name="Dong Z.-Y."/>
            <person name="Niu X.-K."/>
            <person name="Zhang K."/>
            <person name="Fang B.-Z."/>
            <person name="Kang Y.-Q."/>
            <person name="Xiao M."/>
            <person name="Li W.-J."/>
        </authorList>
    </citation>
    <scope>NUCLEOTIDE SEQUENCE [LARGE SCALE GENOMIC DNA]</scope>
    <source>
        <strain evidence="2 3">SYSU K30002</strain>
    </source>
</reference>
<dbReference type="PANTHER" id="PTHR37291:SF1">
    <property type="entry name" value="TYPE IV METHYL-DIRECTED RESTRICTION ENZYME ECOKMCRB SUBUNIT"/>
    <property type="match status" value="1"/>
</dbReference>
<evidence type="ECO:0000259" key="1">
    <source>
        <dbReference type="Pfam" id="PF07728"/>
    </source>
</evidence>
<dbReference type="InterPro" id="IPR027417">
    <property type="entry name" value="P-loop_NTPase"/>
</dbReference>
<dbReference type="EMBL" id="RYYR01000008">
    <property type="protein sequence ID" value="RUL53952.1"/>
    <property type="molecule type" value="Genomic_DNA"/>
</dbReference>
<name>A0A3S0P4M6_9BACI</name>
<protein>
    <submittedName>
        <fullName evidence="2">Restriction endonuclease</fullName>
    </submittedName>
</protein>
<keyword evidence="3" id="KW-1185">Reference proteome</keyword>
<gene>
    <name evidence="2" type="ORF">EK386_07425</name>
</gene>
<dbReference type="GO" id="GO:0005524">
    <property type="term" value="F:ATP binding"/>
    <property type="evidence" value="ECO:0007669"/>
    <property type="project" value="InterPro"/>
</dbReference>
<comment type="caution">
    <text evidence="2">The sequence shown here is derived from an EMBL/GenBank/DDBJ whole genome shotgun (WGS) entry which is preliminary data.</text>
</comment>
<proteinExistence type="predicted"/>
<dbReference type="Gene3D" id="3.40.50.300">
    <property type="entry name" value="P-loop containing nucleotide triphosphate hydrolases"/>
    <property type="match status" value="1"/>
</dbReference>
<accession>A0A3S0P4M6</accession>
<dbReference type="GO" id="GO:0004519">
    <property type="term" value="F:endonuclease activity"/>
    <property type="evidence" value="ECO:0007669"/>
    <property type="project" value="UniProtKB-KW"/>
</dbReference>
<feature type="domain" description="ATPase dynein-related AAA" evidence="1">
    <location>
        <begin position="27"/>
        <end position="220"/>
    </location>
</feature>
<dbReference type="GO" id="GO:0016887">
    <property type="term" value="F:ATP hydrolysis activity"/>
    <property type="evidence" value="ECO:0007669"/>
    <property type="project" value="InterPro"/>
</dbReference>
<keyword evidence="2" id="KW-0378">Hydrolase</keyword>
<sequence>MTITELTNDKKGVLLNKILASKPRNRIIYGAPGTGKSNQIEREAKFYFASSHYERITFHPNYSYSHFMGSYKPVVLYKSNSSDSKEQYYKSDKLTPVSTNLEPVIIYEFVPGPFLKMLIRAQKSIQQGKNENFLLIIEEINRANTAATFGDIFQLLDRNDNHDSEYPIFLTEEIQNYLISEGVDQSFALNTIIPHNLYIWATMNNSDQGVNPLDTAFKRRWSFEYLELNKYKDVVEDWEISLKFLNSPIKWNEFRDKINNVLKDFVPEDKLLGPFFLNKNELKQNNAIKNKLLLYLREDAMRMNPKKLFKFNSFYEIVEQYDRGENVFNFNF</sequence>
<organism evidence="2 3">
    <name type="scientific">Lysinibacillus antri</name>
    <dbReference type="NCBI Taxonomy" id="2498145"/>
    <lineage>
        <taxon>Bacteria</taxon>
        <taxon>Bacillati</taxon>
        <taxon>Bacillota</taxon>
        <taxon>Bacilli</taxon>
        <taxon>Bacillales</taxon>
        <taxon>Bacillaceae</taxon>
        <taxon>Lysinibacillus</taxon>
    </lineage>
</organism>
<dbReference type="InterPro" id="IPR011704">
    <property type="entry name" value="ATPase_dyneun-rel_AAA"/>
</dbReference>
<dbReference type="AlphaFoldDB" id="A0A3S0P4M6"/>
<dbReference type="RefSeq" id="WP_126658488.1">
    <property type="nucleotide sequence ID" value="NZ_RYYR01000008.1"/>
</dbReference>
<evidence type="ECO:0000313" key="2">
    <source>
        <dbReference type="EMBL" id="RUL53952.1"/>
    </source>
</evidence>
<dbReference type="SUPFAM" id="SSF52540">
    <property type="entry name" value="P-loop containing nucleoside triphosphate hydrolases"/>
    <property type="match status" value="1"/>
</dbReference>
<dbReference type="Pfam" id="PF07728">
    <property type="entry name" value="AAA_5"/>
    <property type="match status" value="1"/>
</dbReference>
<dbReference type="Proteomes" id="UP000287910">
    <property type="component" value="Unassembled WGS sequence"/>
</dbReference>
<evidence type="ECO:0000313" key="3">
    <source>
        <dbReference type="Proteomes" id="UP000287910"/>
    </source>
</evidence>
<keyword evidence="2" id="KW-0540">Nuclease</keyword>
<dbReference type="PANTHER" id="PTHR37291">
    <property type="entry name" value="5-METHYLCYTOSINE-SPECIFIC RESTRICTION ENZYME B"/>
    <property type="match status" value="1"/>
</dbReference>
<keyword evidence="2" id="KW-0255">Endonuclease</keyword>